<sequence length="144" mass="15332">MTLKPQQGVRMTPHEMLEDAAPVTTVAEAQDRVADLVGPAIVRKIWFMMCDRHGLQMPILMPIEDIPLVPEPGELASFAAGLGTLLRDLAPGGSVILTLERPGAATLTAPDRAWGTELRASFGAVTRVLGVFLAHDDGVVVLKG</sequence>
<reference evidence="1 2" key="1">
    <citation type="submission" date="2018-09" db="EMBL/GenBank/DDBJ databases">
        <title>Novel species of Cryobacterium.</title>
        <authorList>
            <person name="Liu Q."/>
            <person name="Xin Y.-H."/>
        </authorList>
    </citation>
    <scope>NUCLEOTIDE SEQUENCE [LARGE SCALE GENOMIC DNA]</scope>
    <source>
        <strain evidence="1 2">Hh39</strain>
    </source>
</reference>
<dbReference type="Proteomes" id="UP000272015">
    <property type="component" value="Unassembled WGS sequence"/>
</dbReference>
<keyword evidence="2" id="KW-1185">Reference proteome</keyword>
<protein>
    <submittedName>
        <fullName evidence="1">Uncharacterized protein</fullName>
    </submittedName>
</protein>
<evidence type="ECO:0000313" key="1">
    <source>
        <dbReference type="EMBL" id="RJT89499.1"/>
    </source>
</evidence>
<dbReference type="AlphaFoldDB" id="A0A3A5MNU3"/>
<accession>A0A3A5MNU3</accession>
<organism evidence="1 2">
    <name type="scientific">Cryobacterium melibiosiphilum</name>
    <dbReference type="NCBI Taxonomy" id="995039"/>
    <lineage>
        <taxon>Bacteria</taxon>
        <taxon>Bacillati</taxon>
        <taxon>Actinomycetota</taxon>
        <taxon>Actinomycetes</taxon>
        <taxon>Micrococcales</taxon>
        <taxon>Microbacteriaceae</taxon>
        <taxon>Cryobacterium</taxon>
    </lineage>
</organism>
<proteinExistence type="predicted"/>
<evidence type="ECO:0000313" key="2">
    <source>
        <dbReference type="Proteomes" id="UP000272015"/>
    </source>
</evidence>
<dbReference type="EMBL" id="QZVS01000072">
    <property type="protein sequence ID" value="RJT89499.1"/>
    <property type="molecule type" value="Genomic_DNA"/>
</dbReference>
<comment type="caution">
    <text evidence="1">The sequence shown here is derived from an EMBL/GenBank/DDBJ whole genome shotgun (WGS) entry which is preliminary data.</text>
</comment>
<name>A0A3A5MNU3_9MICO</name>
<gene>
    <name evidence="1" type="ORF">D6T64_06670</name>
</gene>